<accession>A0A8X8IDZ0</accession>
<proteinExistence type="predicted"/>
<dbReference type="InterPro" id="IPR022409">
    <property type="entry name" value="PKD/Chitinase_dom"/>
</dbReference>
<evidence type="ECO:0000256" key="1">
    <source>
        <dbReference type="SAM" id="SignalP"/>
    </source>
</evidence>
<dbReference type="InterPro" id="IPR000601">
    <property type="entry name" value="PKD_dom"/>
</dbReference>
<feature type="chain" id="PRO_5036490031" evidence="1">
    <location>
        <begin position="26"/>
        <end position="678"/>
    </location>
</feature>
<evidence type="ECO:0000313" key="4">
    <source>
        <dbReference type="Proteomes" id="UP000198711"/>
    </source>
</evidence>
<dbReference type="SMART" id="SM00089">
    <property type="entry name" value="PKD"/>
    <property type="match status" value="2"/>
</dbReference>
<sequence>MKFMPRLCVLVVLLLGILQPGISQQACSTLGQNPYSAFPVCGSTTFSQQSVPICGGKTVHTLCSNQTIYTDKNPFWYKFTCYTAGTLGFVITPLAQNEDYDWQLFDITNHDPMDVYTDPSLYVSANWSGSYGPTGTSANARNPYECSSSPDQGVSTFSIMPALIVGHQYILLVSHFSDTQSGYTLSFGGGTASIVNPIVPLIRNAYAVCDGTEIVVVLNKKIKCKSIDADGSDFKVSGPGNVSIVSATGNGCGNSFDSDSILLKLNGTLAPGTYQVTAQVGTDGNTLVDNCDNQLAAGSNTSLSFTPAAPTPMDSIRPVLCITDTLQLVFKNPINCNSISEDGSDFVITGPVPVTIKSATGNCSGGASTLINILLTAPIKTNGTFVVTLRNGTDGNTLINVCGQSTPAGSSIRFTTQNIVTADFQPTVNTGCKYDTLLLTHNGNNNASQWNWSIDDGNISTVQNPVLKYNTFGTKKIRLLVSNGKCSDTAATSVTLPDLTVKAAFNARDSLCPSDTLVFTDASTSASGVIKWNWNFGNGTTSMVQSPPAQRYPLVSRISSYTAQLVATNNSHCSDTAYRSITLLVSCYIAVPSAFTPNGDGLNDYLYPLNAFKAGNMIFRVFNRYGQIIFESGDPGKKWDGTLNGMQQPSGTYVWTLEFTHKDTGQKLFMNGTAVLIR</sequence>
<gene>
    <name evidence="3" type="ORF">SAMN05444410_10353</name>
</gene>
<feature type="domain" description="PKD" evidence="2">
    <location>
        <begin position="420"/>
        <end position="496"/>
    </location>
</feature>
<dbReference type="InterPro" id="IPR013783">
    <property type="entry name" value="Ig-like_fold"/>
</dbReference>
<keyword evidence="1" id="KW-0732">Signal</keyword>
<evidence type="ECO:0000259" key="2">
    <source>
        <dbReference type="PROSITE" id="PS50093"/>
    </source>
</evidence>
<name>A0A8X8IDZ0_9BACT</name>
<dbReference type="Pfam" id="PF13585">
    <property type="entry name" value="CHU_C"/>
    <property type="match status" value="1"/>
</dbReference>
<keyword evidence="4" id="KW-1185">Reference proteome</keyword>
<dbReference type="EMBL" id="FNNO01000003">
    <property type="protein sequence ID" value="SDW47312.1"/>
    <property type="molecule type" value="Genomic_DNA"/>
</dbReference>
<organism evidence="3 4">
    <name type="scientific">Hydrobacter penzbergensis</name>
    <dbReference type="NCBI Taxonomy" id="1235997"/>
    <lineage>
        <taxon>Bacteria</taxon>
        <taxon>Pseudomonadati</taxon>
        <taxon>Bacteroidota</taxon>
        <taxon>Chitinophagia</taxon>
        <taxon>Chitinophagales</taxon>
        <taxon>Chitinophagaceae</taxon>
        <taxon>Hydrobacter</taxon>
    </lineage>
</organism>
<dbReference type="AlphaFoldDB" id="A0A8X8IDZ0"/>
<dbReference type="NCBIfam" id="TIGR04131">
    <property type="entry name" value="Bac_Flav_CTERM"/>
    <property type="match status" value="1"/>
</dbReference>
<dbReference type="InterPro" id="IPR035986">
    <property type="entry name" value="PKD_dom_sf"/>
</dbReference>
<feature type="signal peptide" evidence="1">
    <location>
        <begin position="1"/>
        <end position="25"/>
    </location>
</feature>
<evidence type="ECO:0000313" key="3">
    <source>
        <dbReference type="EMBL" id="SDW47312.1"/>
    </source>
</evidence>
<comment type="caution">
    <text evidence="3">The sequence shown here is derived from an EMBL/GenBank/DDBJ whole genome shotgun (WGS) entry which is preliminary data.</text>
</comment>
<dbReference type="SUPFAM" id="SSF49299">
    <property type="entry name" value="PKD domain"/>
    <property type="match status" value="2"/>
</dbReference>
<dbReference type="InterPro" id="IPR026341">
    <property type="entry name" value="T9SS_type_B"/>
</dbReference>
<dbReference type="Gene3D" id="2.60.40.10">
    <property type="entry name" value="Immunoglobulins"/>
    <property type="match status" value="2"/>
</dbReference>
<dbReference type="PROSITE" id="PS50093">
    <property type="entry name" value="PKD"/>
    <property type="match status" value="1"/>
</dbReference>
<protein>
    <submittedName>
        <fullName evidence="3">Gliding motility-associated C-terminal domain-containing protein</fullName>
    </submittedName>
</protein>
<dbReference type="Proteomes" id="UP000198711">
    <property type="component" value="Unassembled WGS sequence"/>
</dbReference>
<reference evidence="3 4" key="1">
    <citation type="submission" date="2016-10" db="EMBL/GenBank/DDBJ databases">
        <authorList>
            <person name="Varghese N."/>
            <person name="Submissions S."/>
        </authorList>
    </citation>
    <scope>NUCLEOTIDE SEQUENCE [LARGE SCALE GENOMIC DNA]</scope>
    <source>
        <strain evidence="3 4">DSM 25353</strain>
    </source>
</reference>
<dbReference type="RefSeq" id="WP_257574708.1">
    <property type="nucleotide sequence ID" value="NZ_FNNO01000003.1"/>
</dbReference>